<dbReference type="GO" id="GO:0016020">
    <property type="term" value="C:membrane"/>
    <property type="evidence" value="ECO:0007669"/>
    <property type="project" value="InterPro"/>
</dbReference>
<feature type="transmembrane region" description="Helical" evidence="1">
    <location>
        <begin position="6"/>
        <end position="32"/>
    </location>
</feature>
<dbReference type="AlphaFoldDB" id="A0A2S3W1W3"/>
<evidence type="ECO:0000313" key="3">
    <source>
        <dbReference type="Proteomes" id="UP000237344"/>
    </source>
</evidence>
<dbReference type="RefSeq" id="WP_239020020.1">
    <property type="nucleotide sequence ID" value="NZ_NKUE01000017.1"/>
</dbReference>
<dbReference type="EMBL" id="POTC01000016">
    <property type="protein sequence ID" value="POF62827.1"/>
    <property type="molecule type" value="Genomic_DNA"/>
</dbReference>
<name>A0A2S3W1W3_9PROT</name>
<dbReference type="InterPro" id="IPR003474">
    <property type="entry name" value="Glcn_transporter"/>
</dbReference>
<protein>
    <submittedName>
        <fullName evidence="2">Uncharacterized protein</fullName>
    </submittedName>
</protein>
<organism evidence="2 3">
    <name type="scientific">Novacetimonas maltaceti</name>
    <dbReference type="NCBI Taxonomy" id="1203393"/>
    <lineage>
        <taxon>Bacteria</taxon>
        <taxon>Pseudomonadati</taxon>
        <taxon>Pseudomonadota</taxon>
        <taxon>Alphaproteobacteria</taxon>
        <taxon>Acetobacterales</taxon>
        <taxon>Acetobacteraceae</taxon>
        <taxon>Novacetimonas</taxon>
    </lineage>
</organism>
<dbReference type="Pfam" id="PF02447">
    <property type="entry name" value="GntP_permease"/>
    <property type="match status" value="1"/>
</dbReference>
<sequence length="115" mass="12695">MSLTCAIVLIARFHLNALVVLFGVAIALMLAAGHGPMQAVASFQHGAGNALGSIRFRIAFGTMFGKPRGCFQAKRQRPKPFIFNVLFNIPGSPAMGVPIMFLFYDHIQKIYFYFI</sequence>
<feature type="transmembrane region" description="Helical" evidence="1">
    <location>
        <begin position="81"/>
        <end position="104"/>
    </location>
</feature>
<proteinExistence type="predicted"/>
<keyword evidence="1" id="KW-0472">Membrane</keyword>
<keyword evidence="1" id="KW-0812">Transmembrane</keyword>
<evidence type="ECO:0000256" key="1">
    <source>
        <dbReference type="SAM" id="Phobius"/>
    </source>
</evidence>
<evidence type="ECO:0000313" key="2">
    <source>
        <dbReference type="EMBL" id="POF62827.1"/>
    </source>
</evidence>
<dbReference type="Proteomes" id="UP000237344">
    <property type="component" value="Unassembled WGS sequence"/>
</dbReference>
<gene>
    <name evidence="2" type="ORF">KMAL_15500</name>
</gene>
<comment type="caution">
    <text evidence="2">The sequence shown here is derived from an EMBL/GenBank/DDBJ whole genome shotgun (WGS) entry which is preliminary data.</text>
</comment>
<dbReference type="GO" id="GO:0015128">
    <property type="term" value="F:gluconate transmembrane transporter activity"/>
    <property type="evidence" value="ECO:0007669"/>
    <property type="project" value="InterPro"/>
</dbReference>
<keyword evidence="1" id="KW-1133">Transmembrane helix</keyword>
<accession>A0A2S3W1W3</accession>
<reference evidence="2 3" key="1">
    <citation type="submission" date="2018-01" db="EMBL/GenBank/DDBJ databases">
        <title>Draft Genome Sequence of Komagataeibacter maltaceti LMG 1529, a Vinegar Producing Acetic Acid Bacterium Isolated from Malt Vinegar Brewery Acetifiers.</title>
        <authorList>
            <person name="Zhang Q."/>
            <person name="Hollensteiner J."/>
            <person name="Poehlein A."/>
            <person name="Daniel R."/>
        </authorList>
    </citation>
    <scope>NUCLEOTIDE SEQUENCE [LARGE SCALE GENOMIC DNA]</scope>
    <source>
        <strain evidence="2 3">LMG 1529</strain>
    </source>
</reference>
<keyword evidence="3" id="KW-1185">Reference proteome</keyword>